<evidence type="ECO:0000313" key="3">
    <source>
        <dbReference type="Proteomes" id="UP000315439"/>
    </source>
</evidence>
<accession>A0A545UEM6</accession>
<dbReference type="InterPro" id="IPR011008">
    <property type="entry name" value="Dimeric_a/b-barrel"/>
</dbReference>
<dbReference type="EMBL" id="VIKS01000006">
    <property type="protein sequence ID" value="TQV87922.1"/>
    <property type="molecule type" value="Genomic_DNA"/>
</dbReference>
<protein>
    <recommendedName>
        <fullName evidence="1">ABM domain-containing protein</fullName>
    </recommendedName>
</protein>
<dbReference type="RefSeq" id="WP_142893583.1">
    <property type="nucleotide sequence ID" value="NZ_ML660163.1"/>
</dbReference>
<gene>
    <name evidence="2" type="ORF">FLL46_11125</name>
</gene>
<feature type="domain" description="ABM" evidence="1">
    <location>
        <begin position="1"/>
        <end position="69"/>
    </location>
</feature>
<evidence type="ECO:0000313" key="2">
    <source>
        <dbReference type="EMBL" id="TQV87922.1"/>
    </source>
</evidence>
<proteinExistence type="predicted"/>
<comment type="caution">
    <text evidence="2">The sequence shown here is derived from an EMBL/GenBank/DDBJ whole genome shotgun (WGS) entry which is preliminary data.</text>
</comment>
<dbReference type="Gene3D" id="3.30.70.100">
    <property type="match status" value="1"/>
</dbReference>
<dbReference type="AlphaFoldDB" id="A0A545UEM6"/>
<keyword evidence="3" id="KW-1185">Reference proteome</keyword>
<dbReference type="InterPro" id="IPR007138">
    <property type="entry name" value="ABM_dom"/>
</dbReference>
<dbReference type="Pfam" id="PF03992">
    <property type="entry name" value="ABM"/>
    <property type="match status" value="1"/>
</dbReference>
<name>A0A545UEM6_9GAMM</name>
<evidence type="ECO:0000259" key="1">
    <source>
        <dbReference type="Pfam" id="PF03992"/>
    </source>
</evidence>
<reference evidence="2 3" key="1">
    <citation type="submission" date="2019-07" db="EMBL/GenBank/DDBJ databases">
        <title>Draft genome for Aliikangiella sp. M105.</title>
        <authorList>
            <person name="Wang G."/>
        </authorList>
    </citation>
    <scope>NUCLEOTIDE SEQUENCE [LARGE SCALE GENOMIC DNA]</scope>
    <source>
        <strain evidence="2 3">M105</strain>
    </source>
</reference>
<sequence>MITRVFRIQVHKEYVNEFEHDYKNISVPLVKSQRGLLSVETGKTLSEGIDEYIMISRWQDIDMLKAFVGESWQKALIPSGMEKYVQQCWVEHYETEQA</sequence>
<organism evidence="2 3">
    <name type="scientific">Aliikangiella coralliicola</name>
    <dbReference type="NCBI Taxonomy" id="2592383"/>
    <lineage>
        <taxon>Bacteria</taxon>
        <taxon>Pseudomonadati</taxon>
        <taxon>Pseudomonadota</taxon>
        <taxon>Gammaproteobacteria</taxon>
        <taxon>Oceanospirillales</taxon>
        <taxon>Pleioneaceae</taxon>
        <taxon>Aliikangiella</taxon>
    </lineage>
</organism>
<dbReference type="OrthoDB" id="582415at2"/>
<dbReference type="Proteomes" id="UP000315439">
    <property type="component" value="Unassembled WGS sequence"/>
</dbReference>
<dbReference type="SUPFAM" id="SSF54909">
    <property type="entry name" value="Dimeric alpha+beta barrel"/>
    <property type="match status" value="1"/>
</dbReference>